<evidence type="ECO:0000256" key="4">
    <source>
        <dbReference type="ARBA" id="ARBA00022525"/>
    </source>
</evidence>
<dbReference type="EMBL" id="JBHSKJ010000049">
    <property type="protein sequence ID" value="MFC5150049.1"/>
    <property type="molecule type" value="Genomic_DNA"/>
</dbReference>
<dbReference type="Proteomes" id="UP001596222">
    <property type="component" value="Unassembled WGS sequence"/>
</dbReference>
<dbReference type="PRINTS" id="PR00294">
    <property type="entry name" value="SSBTLNINHBTR"/>
</dbReference>
<evidence type="ECO:0000256" key="8">
    <source>
        <dbReference type="RuleBase" id="RU003471"/>
    </source>
</evidence>
<comment type="similarity">
    <text evidence="2 8">Belongs to the protease inhibitor I16 (SSI) family.</text>
</comment>
<reference evidence="11" key="1">
    <citation type="journal article" date="2019" name="Int. J. Syst. Evol. Microbiol.">
        <title>The Global Catalogue of Microorganisms (GCM) 10K type strain sequencing project: providing services to taxonomists for standard genome sequencing and annotation.</title>
        <authorList>
            <consortium name="The Broad Institute Genomics Platform"/>
            <consortium name="The Broad Institute Genome Sequencing Center for Infectious Disease"/>
            <person name="Wu L."/>
            <person name="Ma J."/>
        </authorList>
    </citation>
    <scope>NUCLEOTIDE SEQUENCE [LARGE SCALE GENOMIC DNA]</scope>
    <source>
        <strain evidence="11">CGMCC 4.1641</strain>
    </source>
</reference>
<evidence type="ECO:0000256" key="5">
    <source>
        <dbReference type="ARBA" id="ARBA00022690"/>
    </source>
</evidence>
<comment type="caution">
    <text evidence="10">The sequence shown here is derived from an EMBL/GenBank/DDBJ whole genome shotgun (WGS) entry which is preliminary data.</text>
</comment>
<dbReference type="InterPro" id="IPR036819">
    <property type="entry name" value="Subtilisin_inhibitor-like_sf"/>
</dbReference>
<evidence type="ECO:0000313" key="11">
    <source>
        <dbReference type="Proteomes" id="UP001596222"/>
    </source>
</evidence>
<evidence type="ECO:0000313" key="10">
    <source>
        <dbReference type="EMBL" id="MFC5150049.1"/>
    </source>
</evidence>
<evidence type="ECO:0000259" key="9">
    <source>
        <dbReference type="Pfam" id="PF00720"/>
    </source>
</evidence>
<evidence type="ECO:0000256" key="6">
    <source>
        <dbReference type="ARBA" id="ARBA00022900"/>
    </source>
</evidence>
<evidence type="ECO:0000256" key="2">
    <source>
        <dbReference type="ARBA" id="ARBA00010472"/>
    </source>
</evidence>
<evidence type="ECO:0000256" key="1">
    <source>
        <dbReference type="ARBA" id="ARBA00004613"/>
    </source>
</evidence>
<dbReference type="Pfam" id="PF00720">
    <property type="entry name" value="SSI"/>
    <property type="match status" value="1"/>
</dbReference>
<comment type="subunit">
    <text evidence="3">Homodimer.</text>
</comment>
<dbReference type="InterPro" id="IPR000691">
    <property type="entry name" value="Prot_inh_I16_SSI"/>
</dbReference>
<dbReference type="SUPFAM" id="SSF55399">
    <property type="entry name" value="Subtilisin inhibitor"/>
    <property type="match status" value="1"/>
</dbReference>
<feature type="domain" description="Subtilisin inhibitor" evidence="9">
    <location>
        <begin position="13"/>
        <end position="100"/>
    </location>
</feature>
<organism evidence="10 11">
    <name type="scientific">Streptomyces aureoversilis</name>
    <dbReference type="NCBI Taxonomy" id="67277"/>
    <lineage>
        <taxon>Bacteria</taxon>
        <taxon>Bacillati</taxon>
        <taxon>Actinomycetota</taxon>
        <taxon>Actinomycetes</taxon>
        <taxon>Kitasatosporales</taxon>
        <taxon>Streptomycetaceae</taxon>
        <taxon>Streptomyces</taxon>
    </lineage>
</organism>
<name>A0ABW0A8W2_9ACTN</name>
<dbReference type="RefSeq" id="WP_382051107.1">
    <property type="nucleotide sequence ID" value="NZ_JBHSKJ010000049.1"/>
</dbReference>
<protein>
    <submittedName>
        <fullName evidence="10">SSI family serine proteinase inhibitor</fullName>
    </submittedName>
</protein>
<evidence type="ECO:0000256" key="3">
    <source>
        <dbReference type="ARBA" id="ARBA00011738"/>
    </source>
</evidence>
<keyword evidence="7" id="KW-1015">Disulfide bond</keyword>
<evidence type="ECO:0000256" key="7">
    <source>
        <dbReference type="ARBA" id="ARBA00023157"/>
    </source>
</evidence>
<sequence length="131" mass="14192">MATSAFASNGECTKLLLTVSHSGINPNPQPEHFSFLTCHPSSGDHPRAHDACLELERAQGNFGKLQAKDGPCAKIYAPVFATAVGAWKGRMVSWRHLYGNRCEMELATGSVFAFRHFLDRASSTARSSGLP</sequence>
<gene>
    <name evidence="10" type="ORF">ACFPP6_36185</name>
</gene>
<keyword evidence="5 8" id="KW-0646">Protease inhibitor</keyword>
<comment type="subcellular location">
    <subcellularLocation>
        <location evidence="1">Secreted</location>
    </subcellularLocation>
</comment>
<proteinExistence type="inferred from homology"/>
<keyword evidence="6 8" id="KW-0722">Serine protease inhibitor</keyword>
<keyword evidence="11" id="KW-1185">Reference proteome</keyword>
<accession>A0ABW0A8W2</accession>
<dbReference type="InterPro" id="IPR023549">
    <property type="entry name" value="Subtilisin_inhibitor"/>
</dbReference>
<dbReference type="Gene3D" id="3.30.350.10">
    <property type="entry name" value="Subtilisin inhibitor-like"/>
    <property type="match status" value="1"/>
</dbReference>
<keyword evidence="4" id="KW-0964">Secreted</keyword>